<dbReference type="EMBL" id="LIZX01000145">
    <property type="protein sequence ID" value="KPJ65020.1"/>
    <property type="molecule type" value="Genomic_DNA"/>
</dbReference>
<gene>
    <name evidence="2" type="ORF">AMJ44_11380</name>
</gene>
<evidence type="ECO:0000313" key="3">
    <source>
        <dbReference type="Proteomes" id="UP000051861"/>
    </source>
</evidence>
<dbReference type="AlphaFoldDB" id="A0A0S7XT32"/>
<name>A0A0S7XT32_UNCSA</name>
<evidence type="ECO:0000313" key="2">
    <source>
        <dbReference type="EMBL" id="KPJ65020.1"/>
    </source>
</evidence>
<reference evidence="2 3" key="1">
    <citation type="journal article" date="2015" name="Microbiome">
        <title>Genomic resolution of linkages in carbon, nitrogen, and sulfur cycling among widespread estuary sediment bacteria.</title>
        <authorList>
            <person name="Baker B.J."/>
            <person name="Lazar C.S."/>
            <person name="Teske A.P."/>
            <person name="Dick G.J."/>
        </authorList>
    </citation>
    <scope>NUCLEOTIDE SEQUENCE [LARGE SCALE GENOMIC DNA]</scope>
    <source>
        <strain evidence="2">DG_54_3</strain>
    </source>
</reference>
<feature type="compositionally biased region" description="Basic residues" evidence="1">
    <location>
        <begin position="1"/>
        <end position="22"/>
    </location>
</feature>
<sequence>MKGKRKHPKQFVRKKGKTKGKAISKTAREKYATIIEKKGGRTRYRFPIPPGDKAAARNALARIPLGKALSPAQKKKVRDRAYQVLYGTTDKKKIAAIKKAHI</sequence>
<proteinExistence type="predicted"/>
<dbReference type="Proteomes" id="UP000051861">
    <property type="component" value="Unassembled WGS sequence"/>
</dbReference>
<comment type="caution">
    <text evidence="2">The sequence shown here is derived from an EMBL/GenBank/DDBJ whole genome shotgun (WGS) entry which is preliminary data.</text>
</comment>
<evidence type="ECO:0000256" key="1">
    <source>
        <dbReference type="SAM" id="MobiDB-lite"/>
    </source>
</evidence>
<accession>A0A0S7XT32</accession>
<feature type="region of interest" description="Disordered" evidence="1">
    <location>
        <begin position="1"/>
        <end position="24"/>
    </location>
</feature>
<protein>
    <submittedName>
        <fullName evidence="2">Uncharacterized protein</fullName>
    </submittedName>
</protein>
<organism evidence="2 3">
    <name type="scientific">candidate division WOR-1 bacterium DG_54_3</name>
    <dbReference type="NCBI Taxonomy" id="1703775"/>
    <lineage>
        <taxon>Bacteria</taxon>
        <taxon>Bacillati</taxon>
        <taxon>Saganbacteria</taxon>
    </lineage>
</organism>